<feature type="domain" description="Histidine kinase" evidence="7">
    <location>
        <begin position="181"/>
        <end position="419"/>
    </location>
</feature>
<dbReference type="PRINTS" id="PR00344">
    <property type="entry name" value="BCTRLSENSOR"/>
</dbReference>
<dbReference type="EC" id="2.7.13.3" evidence="2"/>
<gene>
    <name evidence="8" type="ORF">HNV11_06490</name>
</gene>
<dbReference type="InterPro" id="IPR036097">
    <property type="entry name" value="HisK_dim/P_sf"/>
</dbReference>
<reference evidence="8 9" key="1">
    <citation type="submission" date="2020-05" db="EMBL/GenBank/DDBJ databases">
        <title>Genome sequencing of Spirosoma sp. TS118.</title>
        <authorList>
            <person name="Lee J.-H."/>
            <person name="Jeong S."/>
            <person name="Zhao L."/>
            <person name="Jung J.-H."/>
            <person name="Kim M.-K."/>
            <person name="Lim S."/>
        </authorList>
    </citation>
    <scope>NUCLEOTIDE SEQUENCE [LARGE SCALE GENOMIC DNA]</scope>
    <source>
        <strain evidence="8 9">TS118</strain>
    </source>
</reference>
<dbReference type="SUPFAM" id="SSF55874">
    <property type="entry name" value="ATPase domain of HSP90 chaperone/DNA topoisomerase II/histidine kinase"/>
    <property type="match status" value="1"/>
</dbReference>
<sequence length="424" mass="47355">MQNPLPARPSLALPDYLFARRDALLHIWRTACKLDTSLHIGVNLSREEFNDQIPTVLNLFEQQLRGEDQEFDLALTASEHGLHRWHKGYSLRELLAELSHFNQCLAAEITEYKTLYSETDDAVMTKAYELVVKFSSKLSSGSVVQYDELQRNQAAERAEVLRQTLDHITEMTRQRGEFLRMTSHDLRSGLGVIQGAASLLSQPSNTDQEKTSRLQMLRRNLLTVEAMLSELTSLARLEAGQETVSIQTIDVSALLRSIVESTQPMAAERGLTLRADGPSELIVETDSIMIQRIVQNLLMNALKHTHSGLISVSWSSEDNYRWVISVQDTGTGLPDDFATSLTKPLKPTLDSPSVFVKLPPDENKILQPAAPRAVRASSASEGIGLYIVKSLCQLLNASIDIETQTNRGTLFRIRLPSHPDIDKA</sequence>
<accession>A0A6M5Y766</accession>
<evidence type="ECO:0000259" key="7">
    <source>
        <dbReference type="PROSITE" id="PS50109"/>
    </source>
</evidence>
<dbReference type="GO" id="GO:0000155">
    <property type="term" value="F:phosphorelay sensor kinase activity"/>
    <property type="evidence" value="ECO:0007669"/>
    <property type="project" value="InterPro"/>
</dbReference>
<name>A0A6M5Y766_9BACT</name>
<dbReference type="InterPro" id="IPR004358">
    <property type="entry name" value="Sig_transdc_His_kin-like_C"/>
</dbReference>
<dbReference type="KEGG" id="stae:HNV11_06490"/>
<keyword evidence="9" id="KW-1185">Reference proteome</keyword>
<keyword evidence="4" id="KW-0808">Transferase</keyword>
<evidence type="ECO:0000313" key="8">
    <source>
        <dbReference type="EMBL" id="QJW89061.1"/>
    </source>
</evidence>
<dbReference type="Gene3D" id="1.10.287.130">
    <property type="match status" value="1"/>
</dbReference>
<evidence type="ECO:0000256" key="2">
    <source>
        <dbReference type="ARBA" id="ARBA00012438"/>
    </source>
</evidence>
<dbReference type="SUPFAM" id="SSF47384">
    <property type="entry name" value="Homodimeric domain of signal transducing histidine kinase"/>
    <property type="match status" value="1"/>
</dbReference>
<dbReference type="EMBL" id="CP053435">
    <property type="protein sequence ID" value="QJW89061.1"/>
    <property type="molecule type" value="Genomic_DNA"/>
</dbReference>
<dbReference type="InterPro" id="IPR050736">
    <property type="entry name" value="Sensor_HK_Regulatory"/>
</dbReference>
<dbReference type="InterPro" id="IPR003661">
    <property type="entry name" value="HisK_dim/P_dom"/>
</dbReference>
<dbReference type="Pfam" id="PF02518">
    <property type="entry name" value="HATPase_c"/>
    <property type="match status" value="1"/>
</dbReference>
<dbReference type="AlphaFoldDB" id="A0A6M5Y766"/>
<dbReference type="PANTHER" id="PTHR43711">
    <property type="entry name" value="TWO-COMPONENT HISTIDINE KINASE"/>
    <property type="match status" value="1"/>
</dbReference>
<dbReference type="InterPro" id="IPR005467">
    <property type="entry name" value="His_kinase_dom"/>
</dbReference>
<dbReference type="SMART" id="SM00387">
    <property type="entry name" value="HATPase_c"/>
    <property type="match status" value="1"/>
</dbReference>
<dbReference type="Gene3D" id="3.30.565.10">
    <property type="entry name" value="Histidine kinase-like ATPase, C-terminal domain"/>
    <property type="match status" value="1"/>
</dbReference>
<evidence type="ECO:0000313" key="9">
    <source>
        <dbReference type="Proteomes" id="UP000502756"/>
    </source>
</evidence>
<dbReference type="Pfam" id="PF00512">
    <property type="entry name" value="HisKA"/>
    <property type="match status" value="1"/>
</dbReference>
<keyword evidence="6" id="KW-0902">Two-component regulatory system</keyword>
<organism evidence="8 9">
    <name type="scientific">Spirosoma taeanense</name>
    <dbReference type="NCBI Taxonomy" id="2735870"/>
    <lineage>
        <taxon>Bacteria</taxon>
        <taxon>Pseudomonadati</taxon>
        <taxon>Bacteroidota</taxon>
        <taxon>Cytophagia</taxon>
        <taxon>Cytophagales</taxon>
        <taxon>Cytophagaceae</taxon>
        <taxon>Spirosoma</taxon>
    </lineage>
</organism>
<proteinExistence type="predicted"/>
<comment type="catalytic activity">
    <reaction evidence="1">
        <text>ATP + protein L-histidine = ADP + protein N-phospho-L-histidine.</text>
        <dbReference type="EC" id="2.7.13.3"/>
    </reaction>
</comment>
<evidence type="ECO:0000256" key="6">
    <source>
        <dbReference type="ARBA" id="ARBA00023012"/>
    </source>
</evidence>
<dbReference type="InterPro" id="IPR003594">
    <property type="entry name" value="HATPase_dom"/>
</dbReference>
<dbReference type="PANTHER" id="PTHR43711:SF1">
    <property type="entry name" value="HISTIDINE KINASE 1"/>
    <property type="match status" value="1"/>
</dbReference>
<keyword evidence="3" id="KW-0597">Phosphoprotein</keyword>
<dbReference type="CDD" id="cd00082">
    <property type="entry name" value="HisKA"/>
    <property type="match status" value="1"/>
</dbReference>
<keyword evidence="5 8" id="KW-0418">Kinase</keyword>
<dbReference type="SMART" id="SM00388">
    <property type="entry name" value="HisKA"/>
    <property type="match status" value="1"/>
</dbReference>
<dbReference type="InterPro" id="IPR036890">
    <property type="entry name" value="HATPase_C_sf"/>
</dbReference>
<protein>
    <recommendedName>
        <fullName evidence="2">histidine kinase</fullName>
        <ecNumber evidence="2">2.7.13.3</ecNumber>
    </recommendedName>
</protein>
<evidence type="ECO:0000256" key="1">
    <source>
        <dbReference type="ARBA" id="ARBA00000085"/>
    </source>
</evidence>
<dbReference type="Proteomes" id="UP000502756">
    <property type="component" value="Chromosome"/>
</dbReference>
<evidence type="ECO:0000256" key="5">
    <source>
        <dbReference type="ARBA" id="ARBA00022777"/>
    </source>
</evidence>
<evidence type="ECO:0000256" key="4">
    <source>
        <dbReference type="ARBA" id="ARBA00022679"/>
    </source>
</evidence>
<evidence type="ECO:0000256" key="3">
    <source>
        <dbReference type="ARBA" id="ARBA00022553"/>
    </source>
</evidence>
<dbReference type="CDD" id="cd00075">
    <property type="entry name" value="HATPase"/>
    <property type="match status" value="1"/>
</dbReference>
<dbReference type="RefSeq" id="WP_171738899.1">
    <property type="nucleotide sequence ID" value="NZ_CP053435.1"/>
</dbReference>
<dbReference type="PROSITE" id="PS50109">
    <property type="entry name" value="HIS_KIN"/>
    <property type="match status" value="1"/>
</dbReference>